<dbReference type="EMBL" id="CP058214">
    <property type="protein sequence ID" value="QPC44975.1"/>
    <property type="molecule type" value="Genomic_DNA"/>
</dbReference>
<protein>
    <submittedName>
        <fullName evidence="10">Undecaprenyl-phosphate glucose phosphotransferase</fullName>
        <ecNumber evidence="10">2.7.8.31</ecNumber>
    </submittedName>
</protein>
<accession>A0A7S8C7Q6</accession>
<evidence type="ECO:0000256" key="4">
    <source>
        <dbReference type="ARBA" id="ARBA00022692"/>
    </source>
</evidence>
<keyword evidence="4 8" id="KW-0812">Transmembrane</keyword>
<keyword evidence="3 10" id="KW-0808">Transferase</keyword>
<dbReference type="NCBIfam" id="TIGR03025">
    <property type="entry name" value="EPS_sugtrans"/>
    <property type="match status" value="1"/>
</dbReference>
<dbReference type="GO" id="GO:0089702">
    <property type="term" value="F:undecaprenyl-phosphate glucose phosphotransferase activity"/>
    <property type="evidence" value="ECO:0007669"/>
    <property type="project" value="UniProtKB-EC"/>
</dbReference>
<comment type="similarity">
    <text evidence="2">Belongs to the bacterial sugar transferase family.</text>
</comment>
<evidence type="ECO:0000259" key="9">
    <source>
        <dbReference type="Pfam" id="PF02397"/>
    </source>
</evidence>
<dbReference type="InterPro" id="IPR003362">
    <property type="entry name" value="Bact_transf"/>
</dbReference>
<comment type="subcellular location">
    <subcellularLocation>
        <location evidence="1">Membrane</location>
        <topology evidence="1">Multi-pass membrane protein</topology>
    </subcellularLocation>
</comment>
<reference evidence="10 11" key="1">
    <citation type="submission" date="2020-06" db="EMBL/GenBank/DDBJ databases">
        <title>Genome sequence of 2 isolates from Red Sea Mangroves.</title>
        <authorList>
            <person name="Sefrji F."/>
            <person name="Michoud G."/>
            <person name="Merlino G."/>
            <person name="Daffonchio D."/>
        </authorList>
    </citation>
    <scope>NUCLEOTIDE SEQUENCE [LARGE SCALE GENOMIC DNA]</scope>
    <source>
        <strain evidence="10 11">R1DC25</strain>
    </source>
</reference>
<dbReference type="KEGG" id="kmn:HW532_21100"/>
<evidence type="ECO:0000256" key="3">
    <source>
        <dbReference type="ARBA" id="ARBA00022679"/>
    </source>
</evidence>
<evidence type="ECO:0000256" key="8">
    <source>
        <dbReference type="SAM" id="Phobius"/>
    </source>
</evidence>
<dbReference type="InterPro" id="IPR036291">
    <property type="entry name" value="NAD(P)-bd_dom_sf"/>
</dbReference>
<feature type="transmembrane region" description="Helical" evidence="8">
    <location>
        <begin position="120"/>
        <end position="140"/>
    </location>
</feature>
<dbReference type="Gene3D" id="3.40.50.720">
    <property type="entry name" value="NAD(P)-binding Rossmann-like Domain"/>
    <property type="match status" value="1"/>
</dbReference>
<dbReference type="NCBIfam" id="TIGR03023">
    <property type="entry name" value="WcaJ_sugtrans"/>
    <property type="match status" value="1"/>
</dbReference>
<dbReference type="Pfam" id="PF13727">
    <property type="entry name" value="CoA_binding_3"/>
    <property type="match status" value="1"/>
</dbReference>
<evidence type="ECO:0000256" key="7">
    <source>
        <dbReference type="ARBA" id="ARBA00023169"/>
    </source>
</evidence>
<dbReference type="EC" id="2.7.8.31" evidence="10"/>
<evidence type="ECO:0000313" key="10">
    <source>
        <dbReference type="EMBL" id="QPC44975.1"/>
    </source>
</evidence>
<dbReference type="GO" id="GO:0000271">
    <property type="term" value="P:polysaccharide biosynthetic process"/>
    <property type="evidence" value="ECO:0007669"/>
    <property type="project" value="UniProtKB-KW"/>
</dbReference>
<dbReference type="InterPro" id="IPR017473">
    <property type="entry name" value="Undecaprenyl-P_gluc_Ptfrase"/>
</dbReference>
<proteinExistence type="inferred from homology"/>
<feature type="domain" description="Bacterial sugar transferase" evidence="9">
    <location>
        <begin position="319"/>
        <end position="507"/>
    </location>
</feature>
<dbReference type="SUPFAM" id="SSF51735">
    <property type="entry name" value="NAD(P)-binding Rossmann-fold domains"/>
    <property type="match status" value="1"/>
</dbReference>
<sequence length="513" mass="57324">MRRQKGRGIKLAASDLLNAADENQKRALAEARRQGAPEGGDGRSSWISPTVIRGTMRTAETALIALSGLALWVAYVDDFSRQSLIYYLPLIAIGAIAVPALFELGGLYTIHALLRGVEQLARVMLGWLTFFAVVTATVFLTKIGVAYSRVWLVAWFVAGLVALTAVRIAASALIKRWNTDGRLDRRAVIVGGGEPAARVIEALRASPDTDITIIGLFDDRNDDRSPPVVAGFPKLGKIDQLVDFARKTRIDLLIVTLPVAAEDRLLEICRKLWVLPVDIRLSAYTQKLRFRPRAYSYIGNIPFLDVFDKPLSGWDHVVKIVEDKIIAALLVVLTAPVMAAVALAVKLESRGPILFKQKRYGFNNELIEVYKFRSMYVDQADQAASRLVTRNDPRVTRVGRIIRKTSLDELPQLFNVLKGDLSLVGPRPHATQAKAAERLYTEVVDGYFARHKVKPGITGWAQINGWRGETDTEEKIERRVEHDLYYIENWSVLFDLYILVRTPFSLLSTKNAY</sequence>
<evidence type="ECO:0000313" key="11">
    <source>
        <dbReference type="Proteomes" id="UP000593594"/>
    </source>
</evidence>
<dbReference type="InterPro" id="IPR017475">
    <property type="entry name" value="EPS_sugar_tfrase"/>
</dbReference>
<dbReference type="PANTHER" id="PTHR30576">
    <property type="entry name" value="COLANIC BIOSYNTHESIS UDP-GLUCOSE LIPID CARRIER TRANSFERASE"/>
    <property type="match status" value="1"/>
</dbReference>
<name>A0A7S8C7Q6_9HYPH</name>
<organism evidence="10 11">
    <name type="scientific">Kaustia mangrovi</name>
    <dbReference type="NCBI Taxonomy" id="2593653"/>
    <lineage>
        <taxon>Bacteria</taxon>
        <taxon>Pseudomonadati</taxon>
        <taxon>Pseudomonadota</taxon>
        <taxon>Alphaproteobacteria</taxon>
        <taxon>Hyphomicrobiales</taxon>
        <taxon>Parvibaculaceae</taxon>
        <taxon>Kaustia</taxon>
    </lineage>
</organism>
<dbReference type="GO" id="GO:0016020">
    <property type="term" value="C:membrane"/>
    <property type="evidence" value="ECO:0007669"/>
    <property type="project" value="UniProtKB-SubCell"/>
</dbReference>
<evidence type="ECO:0000256" key="6">
    <source>
        <dbReference type="ARBA" id="ARBA00023136"/>
    </source>
</evidence>
<evidence type="ECO:0000256" key="2">
    <source>
        <dbReference type="ARBA" id="ARBA00006464"/>
    </source>
</evidence>
<gene>
    <name evidence="10" type="ORF">HW532_21100</name>
</gene>
<dbReference type="Proteomes" id="UP000593594">
    <property type="component" value="Chromosome"/>
</dbReference>
<feature type="transmembrane region" description="Helical" evidence="8">
    <location>
        <begin position="58"/>
        <end position="75"/>
    </location>
</feature>
<keyword evidence="11" id="KW-1185">Reference proteome</keyword>
<dbReference type="AlphaFoldDB" id="A0A7S8C7Q6"/>
<dbReference type="RefSeq" id="WP_213162349.1">
    <property type="nucleotide sequence ID" value="NZ_CP058214.1"/>
</dbReference>
<feature type="transmembrane region" description="Helical" evidence="8">
    <location>
        <begin position="152"/>
        <end position="174"/>
    </location>
</feature>
<feature type="transmembrane region" description="Helical" evidence="8">
    <location>
        <begin position="325"/>
        <end position="345"/>
    </location>
</feature>
<keyword evidence="7" id="KW-0270">Exopolysaccharide synthesis</keyword>
<dbReference type="PANTHER" id="PTHR30576:SF0">
    <property type="entry name" value="UNDECAPRENYL-PHOSPHATE N-ACETYLGALACTOSAMINYL 1-PHOSPHATE TRANSFERASE-RELATED"/>
    <property type="match status" value="1"/>
</dbReference>
<evidence type="ECO:0000256" key="5">
    <source>
        <dbReference type="ARBA" id="ARBA00022989"/>
    </source>
</evidence>
<keyword evidence="6 8" id="KW-0472">Membrane</keyword>
<keyword evidence="5 8" id="KW-1133">Transmembrane helix</keyword>
<evidence type="ECO:0000256" key="1">
    <source>
        <dbReference type="ARBA" id="ARBA00004141"/>
    </source>
</evidence>
<feature type="transmembrane region" description="Helical" evidence="8">
    <location>
        <begin position="87"/>
        <end position="108"/>
    </location>
</feature>
<dbReference type="Pfam" id="PF02397">
    <property type="entry name" value="Bac_transf"/>
    <property type="match status" value="1"/>
</dbReference>